<keyword evidence="2" id="KW-1185">Reference proteome</keyword>
<accession>A0AAN7GQ80</accession>
<comment type="caution">
    <text evidence="1">The sequence shown here is derived from an EMBL/GenBank/DDBJ whole genome shotgun (WGS) entry which is preliminary data.</text>
</comment>
<name>A0AAN7GQ80_9MYRT</name>
<evidence type="ECO:0000313" key="1">
    <source>
        <dbReference type="EMBL" id="KAK4743927.1"/>
    </source>
</evidence>
<dbReference type="SUPFAM" id="SSF64182">
    <property type="entry name" value="DHH phosphoesterases"/>
    <property type="match status" value="1"/>
</dbReference>
<dbReference type="InterPro" id="IPR038763">
    <property type="entry name" value="DHH_sf"/>
</dbReference>
<evidence type="ECO:0008006" key="3">
    <source>
        <dbReference type="Google" id="ProtNLM"/>
    </source>
</evidence>
<dbReference type="Proteomes" id="UP001345219">
    <property type="component" value="Chromosome 9"/>
</dbReference>
<dbReference type="Gene3D" id="3.10.310.30">
    <property type="match status" value="1"/>
</dbReference>
<dbReference type="PANTHER" id="PTHR46922:SF4">
    <property type="entry name" value="DHHA1 DOMAIN PROTEIN"/>
    <property type="match status" value="1"/>
</dbReference>
<gene>
    <name evidence="1" type="ORF">SAY87_010239</name>
</gene>
<dbReference type="EMBL" id="JAXIOK010000022">
    <property type="protein sequence ID" value="KAK4743927.1"/>
    <property type="molecule type" value="Genomic_DNA"/>
</dbReference>
<sequence length="102" mass="11458">MEKCLIIMNIVFKAVNADSLSELRSELGNQLADKSQKMNLRGIGAVVYYVPEFQDDELLKISLRSMGSEDTTMISQRFGGGGHRNASSFMMSSKEFEQWKVS</sequence>
<evidence type="ECO:0000313" key="2">
    <source>
        <dbReference type="Proteomes" id="UP001345219"/>
    </source>
</evidence>
<dbReference type="AlphaFoldDB" id="A0AAN7GQ80"/>
<protein>
    <recommendedName>
        <fullName evidence="3">DHHA1 domain-containing protein</fullName>
    </recommendedName>
</protein>
<proteinExistence type="predicted"/>
<reference evidence="1 2" key="1">
    <citation type="journal article" date="2023" name="Hortic Res">
        <title>Pangenome of water caltrop reveals structural variations and asymmetric subgenome divergence after allopolyploidization.</title>
        <authorList>
            <person name="Zhang X."/>
            <person name="Chen Y."/>
            <person name="Wang L."/>
            <person name="Yuan Y."/>
            <person name="Fang M."/>
            <person name="Shi L."/>
            <person name="Lu R."/>
            <person name="Comes H.P."/>
            <person name="Ma Y."/>
            <person name="Chen Y."/>
            <person name="Huang G."/>
            <person name="Zhou Y."/>
            <person name="Zheng Z."/>
            <person name="Qiu Y."/>
        </authorList>
    </citation>
    <scope>NUCLEOTIDE SEQUENCE [LARGE SCALE GENOMIC DNA]</scope>
    <source>
        <tissue evidence="1">Roots</tissue>
    </source>
</reference>
<dbReference type="PANTHER" id="PTHR46922">
    <property type="entry name" value="DHHA1 DOMAIN PROTEIN"/>
    <property type="match status" value="1"/>
</dbReference>
<organism evidence="1 2">
    <name type="scientific">Trapa incisa</name>
    <dbReference type="NCBI Taxonomy" id="236973"/>
    <lineage>
        <taxon>Eukaryota</taxon>
        <taxon>Viridiplantae</taxon>
        <taxon>Streptophyta</taxon>
        <taxon>Embryophyta</taxon>
        <taxon>Tracheophyta</taxon>
        <taxon>Spermatophyta</taxon>
        <taxon>Magnoliopsida</taxon>
        <taxon>eudicotyledons</taxon>
        <taxon>Gunneridae</taxon>
        <taxon>Pentapetalae</taxon>
        <taxon>rosids</taxon>
        <taxon>malvids</taxon>
        <taxon>Myrtales</taxon>
        <taxon>Lythraceae</taxon>
        <taxon>Trapa</taxon>
    </lineage>
</organism>